<feature type="transmembrane region" description="Helical" evidence="4">
    <location>
        <begin position="388"/>
        <end position="408"/>
    </location>
</feature>
<evidence type="ECO:0000256" key="2">
    <source>
        <dbReference type="ARBA" id="ARBA00022676"/>
    </source>
</evidence>
<reference evidence="6" key="2">
    <citation type="journal article" date="2023" name="Food Microbiol.">
        <title>Evaluation of the fermentation potential of lactic acid bacteria isolated from herbs, fruits and vegetables as starter cultures in nut-based milk alternatives.</title>
        <authorList>
            <person name="Huang W."/>
            <person name="Dong A."/>
            <person name="Pham H.T."/>
            <person name="Zhou C."/>
            <person name="Huo Z."/>
            <person name="Watjen A.P."/>
            <person name="Prakash S."/>
            <person name="Bang-Berthelsen C.H."/>
            <person name="Turner M.S."/>
        </authorList>
    </citation>
    <scope>NUCLEOTIDE SEQUENCE</scope>
    <source>
        <strain evidence="6">54</strain>
    </source>
</reference>
<gene>
    <name evidence="6" type="ORF">OGZ50_08730</name>
</gene>
<evidence type="ECO:0000313" key="7">
    <source>
        <dbReference type="Proteomes" id="UP001152598"/>
    </source>
</evidence>
<dbReference type="PANTHER" id="PTHR43630">
    <property type="entry name" value="POLY-BETA-1,6-N-ACETYL-D-GLUCOSAMINE SYNTHASE"/>
    <property type="match status" value="1"/>
</dbReference>
<keyword evidence="2" id="KW-0328">Glycosyltransferase</keyword>
<dbReference type="CDD" id="cd06423">
    <property type="entry name" value="CESA_like"/>
    <property type="match status" value="1"/>
</dbReference>
<comment type="similarity">
    <text evidence="1">Belongs to the glycosyltransferase 2 family.</text>
</comment>
<keyword evidence="3" id="KW-0808">Transferase</keyword>
<proteinExistence type="inferred from homology"/>
<evidence type="ECO:0000259" key="5">
    <source>
        <dbReference type="Pfam" id="PF00535"/>
    </source>
</evidence>
<keyword evidence="4" id="KW-0812">Transmembrane</keyword>
<evidence type="ECO:0000313" key="6">
    <source>
        <dbReference type="EMBL" id="MDG4976814.1"/>
    </source>
</evidence>
<dbReference type="PANTHER" id="PTHR43630:SF1">
    <property type="entry name" value="POLY-BETA-1,6-N-ACETYL-D-GLUCOSAMINE SYNTHASE"/>
    <property type="match status" value="1"/>
</dbReference>
<keyword evidence="4" id="KW-0472">Membrane</keyword>
<dbReference type="Gene3D" id="3.90.550.10">
    <property type="entry name" value="Spore Coat Polysaccharide Biosynthesis Protein SpsA, Chain A"/>
    <property type="match status" value="1"/>
</dbReference>
<accession>A0AAP3Z1X4</accession>
<organism evidence="6 7">
    <name type="scientific">Lactococcus lactis</name>
    <dbReference type="NCBI Taxonomy" id="1358"/>
    <lineage>
        <taxon>Bacteria</taxon>
        <taxon>Bacillati</taxon>
        <taxon>Bacillota</taxon>
        <taxon>Bacilli</taxon>
        <taxon>Lactobacillales</taxon>
        <taxon>Streptococcaceae</taxon>
        <taxon>Lactococcus</taxon>
    </lineage>
</organism>
<evidence type="ECO:0000256" key="4">
    <source>
        <dbReference type="SAM" id="Phobius"/>
    </source>
</evidence>
<feature type="transmembrane region" description="Helical" evidence="4">
    <location>
        <begin position="13"/>
        <end position="36"/>
    </location>
</feature>
<name>A0AAP3Z1X4_9LACT</name>
<keyword evidence="4" id="KW-1133">Transmembrane helix</keyword>
<dbReference type="NCBIfam" id="TIGR03111">
    <property type="entry name" value="glyc2_xrt_Gpos1"/>
    <property type="match status" value="1"/>
</dbReference>
<dbReference type="Proteomes" id="UP001152598">
    <property type="component" value="Unassembled WGS sequence"/>
</dbReference>
<protein>
    <submittedName>
        <fullName evidence="6">Glycosyltransferase, exosortase G system-associated</fullName>
    </submittedName>
</protein>
<dbReference type="Pfam" id="PF00535">
    <property type="entry name" value="Glycos_transf_2"/>
    <property type="match status" value="1"/>
</dbReference>
<reference evidence="6" key="1">
    <citation type="submission" date="2022-10" db="EMBL/GenBank/DDBJ databases">
        <authorList>
            <person name="Turner M.S."/>
            <person name="Huang W."/>
        </authorList>
    </citation>
    <scope>NUCLEOTIDE SEQUENCE</scope>
    <source>
        <strain evidence="6">54</strain>
    </source>
</reference>
<dbReference type="GO" id="GO:0016757">
    <property type="term" value="F:glycosyltransferase activity"/>
    <property type="evidence" value="ECO:0007669"/>
    <property type="project" value="UniProtKB-KW"/>
</dbReference>
<dbReference type="EMBL" id="JAOWLV010000004">
    <property type="protein sequence ID" value="MDG4976814.1"/>
    <property type="molecule type" value="Genomic_DNA"/>
</dbReference>
<dbReference type="InterPro" id="IPR017542">
    <property type="entry name" value="XrtG-assoc_glycosyltfrase"/>
</dbReference>
<feature type="transmembrane region" description="Helical" evidence="4">
    <location>
        <begin position="326"/>
        <end position="345"/>
    </location>
</feature>
<sequence>MIEYLINLAVNQMFFWITWILIPIIIEIIPSIISVSKLMMKNLRKKNVETPDKLPFISIVVPVYNSERTLYQCIKSINDSSYPNELMQVIFADNNTNPDKSFEIFDEAHNKHFPTMNMYWMKTESGKAKALNAALYETIGTYIINIDSDGILEKNALMNLILTFENDSEISAMTGTIFTQKEKIKSTKNIFLKLLQVSEYFEYAQAFLSGRSIEADKGQLFTMAGAFSAFRKEVLYSTFLYNINTVGEDTDMTFQIREGKKKKVGFCPEAIFFVDPIDSLDSLYLQRQRWQRGEIEVTENYMGENAIISNFFKNFMVRRMMIDHTFVFPKMIWMFASIILIMFGYSLTVLIFSYFIIYLLYIFVDFLNYICAHMLLRSFKKELKFYSRFWWVIFILPFYTFICSWIRLVGILNTMTKSAQWNSQRFTAEIKLIKSTIYKDIKKLFKGD</sequence>
<dbReference type="AlphaFoldDB" id="A0AAP3Z1X4"/>
<dbReference type="RefSeq" id="WP_201013502.1">
    <property type="nucleotide sequence ID" value="NZ_AP025700.1"/>
</dbReference>
<evidence type="ECO:0000256" key="1">
    <source>
        <dbReference type="ARBA" id="ARBA00006739"/>
    </source>
</evidence>
<dbReference type="SUPFAM" id="SSF53448">
    <property type="entry name" value="Nucleotide-diphospho-sugar transferases"/>
    <property type="match status" value="1"/>
</dbReference>
<evidence type="ECO:0000256" key="3">
    <source>
        <dbReference type="ARBA" id="ARBA00022679"/>
    </source>
</evidence>
<dbReference type="InterPro" id="IPR029044">
    <property type="entry name" value="Nucleotide-diphossugar_trans"/>
</dbReference>
<comment type="caution">
    <text evidence="6">The sequence shown here is derived from an EMBL/GenBank/DDBJ whole genome shotgun (WGS) entry which is preliminary data.</text>
</comment>
<feature type="domain" description="Glycosyltransferase 2-like" evidence="5">
    <location>
        <begin position="58"/>
        <end position="236"/>
    </location>
</feature>
<feature type="transmembrane region" description="Helical" evidence="4">
    <location>
        <begin position="351"/>
        <end position="376"/>
    </location>
</feature>
<dbReference type="InterPro" id="IPR001173">
    <property type="entry name" value="Glyco_trans_2-like"/>
</dbReference>